<feature type="transmembrane region" description="Helical" evidence="1">
    <location>
        <begin position="20"/>
        <end position="40"/>
    </location>
</feature>
<dbReference type="EMBL" id="CP035282">
    <property type="protein sequence ID" value="QAT62282.1"/>
    <property type="molecule type" value="Genomic_DNA"/>
</dbReference>
<reference evidence="4" key="1">
    <citation type="submission" date="2019-01" db="EMBL/GenBank/DDBJ databases">
        <title>Draft genomes of a novel of Sporanaerobacter strains.</title>
        <authorList>
            <person name="Ma S."/>
        </authorList>
    </citation>
    <scope>NUCLEOTIDE SEQUENCE [LARGE SCALE GENOMIC DNA]</scope>
    <source>
        <strain evidence="4">NJN-17</strain>
    </source>
</reference>
<name>A0A410QE14_9FIRM</name>
<feature type="transmembrane region" description="Helical" evidence="1">
    <location>
        <begin position="60"/>
        <end position="82"/>
    </location>
</feature>
<evidence type="ECO:0000313" key="4">
    <source>
        <dbReference type="Proteomes" id="UP000287969"/>
    </source>
</evidence>
<keyword evidence="1" id="KW-1133">Transmembrane helix</keyword>
<dbReference type="KEGG" id="spoa:EQM13_12145"/>
<dbReference type="AlphaFoldDB" id="A0A410QE14"/>
<keyword evidence="4" id="KW-1185">Reference proteome</keyword>
<dbReference type="RefSeq" id="WP_071140943.1">
    <property type="nucleotide sequence ID" value="NZ_CP035282.1"/>
</dbReference>
<organism evidence="3 4">
    <name type="scientific">Acidilutibacter cellobiosedens</name>
    <dbReference type="NCBI Taxonomy" id="2507161"/>
    <lineage>
        <taxon>Bacteria</taxon>
        <taxon>Bacillati</taxon>
        <taxon>Bacillota</taxon>
        <taxon>Tissierellia</taxon>
        <taxon>Tissierellales</taxon>
        <taxon>Acidilutibacteraceae</taxon>
        <taxon>Acidilutibacter</taxon>
    </lineage>
</organism>
<accession>A0A410QE14</accession>
<sequence length="138" mass="15270">MYKESISRGLRKGISTTWELTKVIVPVYFFVTFLKYTPILNWISDFFTPVMKIFGLPGEASLPLVLGNMLNLYAGIGAIAGLNLKAKQITIIAFMLSFSHSLFMETAVVKKTGMNVFIVLACRFSLAIISGIVLNLVL</sequence>
<feature type="domain" description="Nucleoside transporter/FeoB GTPase Gate" evidence="2">
    <location>
        <begin position="19"/>
        <end position="108"/>
    </location>
</feature>
<proteinExistence type="predicted"/>
<protein>
    <submittedName>
        <fullName evidence="3">Nucleoside recognition protein</fullName>
    </submittedName>
</protein>
<keyword evidence="1" id="KW-0472">Membrane</keyword>
<feature type="transmembrane region" description="Helical" evidence="1">
    <location>
        <begin position="115"/>
        <end position="137"/>
    </location>
</feature>
<keyword evidence="1" id="KW-0812">Transmembrane</keyword>
<dbReference type="Proteomes" id="UP000287969">
    <property type="component" value="Chromosome"/>
</dbReference>
<dbReference type="Pfam" id="PF07670">
    <property type="entry name" value="Gate"/>
    <property type="match status" value="1"/>
</dbReference>
<dbReference type="OrthoDB" id="9779080at2"/>
<gene>
    <name evidence="3" type="ORF">EQM13_12145</name>
</gene>
<evidence type="ECO:0000256" key="1">
    <source>
        <dbReference type="SAM" id="Phobius"/>
    </source>
</evidence>
<evidence type="ECO:0000259" key="2">
    <source>
        <dbReference type="Pfam" id="PF07670"/>
    </source>
</evidence>
<dbReference type="InterPro" id="IPR011642">
    <property type="entry name" value="Gate_dom"/>
</dbReference>
<evidence type="ECO:0000313" key="3">
    <source>
        <dbReference type="EMBL" id="QAT62282.1"/>
    </source>
</evidence>